<dbReference type="Gene3D" id="1.10.287.1490">
    <property type="match status" value="1"/>
</dbReference>
<dbReference type="GO" id="GO:0000793">
    <property type="term" value="C:condensed chromosome"/>
    <property type="evidence" value="ECO:0007669"/>
    <property type="project" value="TreeGrafter"/>
</dbReference>
<sequence length="1356" mass="152727">MASEARPPDGDRPTAPSRARSAVENLLPAGIVRRSRSRAPATPHMERSVSSMADSFVDYWGVVNRNPPDLDGAVSPDPAALKDDALTPISNWAHLNYMKTQRNTLRAELKAHQVAGAEAKRSVASLRRLAFRMAVNISVKERQIATSARNLAKSRKSSYLEGRDAEKRVEVLQRALRVEEGRNKEILEALERASMLTLQYASPAEAQHRRPRNPLSPPPSPPTRLSNLSMTALSDPRTPPRSTSSSWNETDWELTPGLASPTDVRTSDSRLIRAKRESDQALSACRRRINELQVECAKSKEDGKALETSKSTLEKEIDEHQARITSLEKARSEVEETLESTRLQLEVSAGLEDGLKQRLRLKNKELTALEQGNGHKEQEIGRLQKETAGYVQQLKDRDDELKELGIRTARLQDLSTDLQKKLDTAEHEEKTLREQLELRQMALDDMQLRLDRGSKYEEILQKKIMEHEQEIANSAKKIETGGSLITTLREQLQQAESSKRNIDEALVTLRTEIATIGAARDMELEALQNEKTKLQEELRCAANALDQEKSDKARLQLELQAAQTRIALLERAETTAQTDFEVLCDDKAAIEADLRDARQTLFTLRELERMNHSELGELKASEKIHEQQLQDSKKRQLDLEDELEQVRSEKQAADHRELQLSVASLQATLKASEQLKASLQAELEQLHVTKNDTNDQLKATLRSKEDTQTELDKAFTRLKLAATESTDLNAQITNLQSRLKESQQAKAEMESRLSAVLDERNQLSALTTELELALKDSRDAMSKVEESLRIVQMDGAASGAEESKEETESKLREVMAARTATEDDLQSAQTRLAMLEAEASRIGSNLSALEAEITEAKRSQLQAEARLHASETARAELNDQVNSTQARLQALTAREQELIEAREGREALQNKLDTAQLELTASRERMSDVEKHSQELAELTSQLTQKSHEQYGDATQRVSIAEREIHETRLKADTAAAATTSRIEELDRQMNDLREANTRLTAAEIDMTEKVNSAEDELQAVRETNKRLEAFLERVEEDMAQAETAFEHSEKRLEEFVDESQAKLDAARNAKLKYKRRLSEKNNELGLLTDQNAILHKQVDQQSQQLEELSQSQSELMEELSTKEKFVSELKSSSDKRMRSMNSAYNDLRSKYERQLQEQHEDGATRLRNELLAKDAAIDGLRDHGEESASAFAALQKEVEALRQDKKAFERLVATLQEKVRHLETLREWQEPVEAAVDDNKAATPIKSDVSRTGPSSILSGGSSTHTQSTRAASALSRPGSISQASVLNERPDTRASTKSKQEDLDAWAKEIERIRMLRDEQAIQLKDNKKARSDLRKSLKDSKIQLHQLEKQSKP</sequence>
<feature type="coiled-coil region" evidence="1">
    <location>
        <begin position="725"/>
        <end position="766"/>
    </location>
</feature>
<dbReference type="Proteomes" id="UP000813461">
    <property type="component" value="Unassembled WGS sequence"/>
</dbReference>
<dbReference type="EMBL" id="JAGMVJ010000011">
    <property type="protein sequence ID" value="KAH7086344.1"/>
    <property type="molecule type" value="Genomic_DNA"/>
</dbReference>
<dbReference type="PANTHER" id="PTHR43941:SF1">
    <property type="entry name" value="STRUCTURAL MAINTENANCE OF CHROMOSOMES PROTEIN 2"/>
    <property type="match status" value="1"/>
</dbReference>
<feature type="coiled-coil region" evidence="1">
    <location>
        <begin position="629"/>
        <end position="696"/>
    </location>
</feature>
<feature type="coiled-coil region" evidence="1">
    <location>
        <begin position="408"/>
        <end position="572"/>
    </location>
</feature>
<organism evidence="3 4">
    <name type="scientific">Paraphoma chrysanthemicola</name>
    <dbReference type="NCBI Taxonomy" id="798071"/>
    <lineage>
        <taxon>Eukaryota</taxon>
        <taxon>Fungi</taxon>
        <taxon>Dikarya</taxon>
        <taxon>Ascomycota</taxon>
        <taxon>Pezizomycotina</taxon>
        <taxon>Dothideomycetes</taxon>
        <taxon>Pleosporomycetidae</taxon>
        <taxon>Pleosporales</taxon>
        <taxon>Pleosporineae</taxon>
        <taxon>Phaeosphaeriaceae</taxon>
        <taxon>Paraphoma</taxon>
    </lineage>
</organism>
<dbReference type="GO" id="GO:0007076">
    <property type="term" value="P:mitotic chromosome condensation"/>
    <property type="evidence" value="ECO:0007669"/>
    <property type="project" value="TreeGrafter"/>
</dbReference>
<feature type="coiled-coil region" evidence="1">
    <location>
        <begin position="275"/>
        <end position="344"/>
    </location>
</feature>
<name>A0A8K0R3Q3_9PLEO</name>
<dbReference type="GO" id="GO:0003682">
    <property type="term" value="F:chromatin binding"/>
    <property type="evidence" value="ECO:0007669"/>
    <property type="project" value="TreeGrafter"/>
</dbReference>
<feature type="compositionally biased region" description="Basic and acidic residues" evidence="2">
    <location>
        <begin position="1290"/>
        <end position="1305"/>
    </location>
</feature>
<comment type="caution">
    <text evidence="3">The sequence shown here is derived from an EMBL/GenBank/DDBJ whole genome shotgun (WGS) entry which is preliminary data.</text>
</comment>
<evidence type="ECO:0000313" key="4">
    <source>
        <dbReference type="Proteomes" id="UP000813461"/>
    </source>
</evidence>
<reference evidence="3" key="1">
    <citation type="journal article" date="2021" name="Nat. Commun.">
        <title>Genetic determinants of endophytism in the Arabidopsis root mycobiome.</title>
        <authorList>
            <person name="Mesny F."/>
            <person name="Miyauchi S."/>
            <person name="Thiergart T."/>
            <person name="Pickel B."/>
            <person name="Atanasova L."/>
            <person name="Karlsson M."/>
            <person name="Huettel B."/>
            <person name="Barry K.W."/>
            <person name="Haridas S."/>
            <person name="Chen C."/>
            <person name="Bauer D."/>
            <person name="Andreopoulos W."/>
            <person name="Pangilinan J."/>
            <person name="LaButti K."/>
            <person name="Riley R."/>
            <person name="Lipzen A."/>
            <person name="Clum A."/>
            <person name="Drula E."/>
            <person name="Henrissat B."/>
            <person name="Kohler A."/>
            <person name="Grigoriev I.V."/>
            <person name="Martin F.M."/>
            <person name="Hacquard S."/>
        </authorList>
    </citation>
    <scope>NUCLEOTIDE SEQUENCE</scope>
    <source>
        <strain evidence="3">MPI-SDFR-AT-0120</strain>
    </source>
</reference>
<feature type="compositionally biased region" description="Polar residues" evidence="2">
    <location>
        <begin position="1251"/>
        <end position="1272"/>
    </location>
</feature>
<feature type="coiled-coil region" evidence="1">
    <location>
        <begin position="976"/>
        <end position="1158"/>
    </location>
</feature>
<keyword evidence="4" id="KW-1185">Reference proteome</keyword>
<feature type="region of interest" description="Disordered" evidence="2">
    <location>
        <begin position="1"/>
        <end position="48"/>
    </location>
</feature>
<dbReference type="GO" id="GO:0000796">
    <property type="term" value="C:condensin complex"/>
    <property type="evidence" value="ECO:0007669"/>
    <property type="project" value="TreeGrafter"/>
</dbReference>
<dbReference type="PANTHER" id="PTHR43941">
    <property type="entry name" value="STRUCTURAL MAINTENANCE OF CHROMOSOMES PROTEIN 2"/>
    <property type="match status" value="1"/>
</dbReference>
<feature type="compositionally biased region" description="Basic and acidic residues" evidence="2">
    <location>
        <begin position="1"/>
        <end position="12"/>
    </location>
</feature>
<protein>
    <submittedName>
        <fullName evidence="3">Uncharacterized protein</fullName>
    </submittedName>
</protein>
<feature type="coiled-coil region" evidence="1">
    <location>
        <begin position="1192"/>
        <end position="1226"/>
    </location>
</feature>
<dbReference type="GO" id="GO:0000785">
    <property type="term" value="C:chromatin"/>
    <property type="evidence" value="ECO:0007669"/>
    <property type="project" value="TreeGrafter"/>
</dbReference>
<feature type="region of interest" description="Disordered" evidence="2">
    <location>
        <begin position="1329"/>
        <end position="1356"/>
    </location>
</feature>
<dbReference type="OrthoDB" id="10255522at2759"/>
<feature type="coiled-coil region" evidence="1">
    <location>
        <begin position="797"/>
        <end position="949"/>
    </location>
</feature>
<evidence type="ECO:0000256" key="2">
    <source>
        <dbReference type="SAM" id="MobiDB-lite"/>
    </source>
</evidence>
<feature type="region of interest" description="Disordered" evidence="2">
    <location>
        <begin position="1240"/>
        <end position="1305"/>
    </location>
</feature>
<feature type="region of interest" description="Disordered" evidence="2">
    <location>
        <begin position="203"/>
        <end position="268"/>
    </location>
</feature>
<keyword evidence="1" id="KW-0175">Coiled coil</keyword>
<proteinExistence type="predicted"/>
<evidence type="ECO:0000256" key="1">
    <source>
        <dbReference type="SAM" id="Coils"/>
    </source>
</evidence>
<accession>A0A8K0R3Q3</accession>
<evidence type="ECO:0000313" key="3">
    <source>
        <dbReference type="EMBL" id="KAH7086344.1"/>
    </source>
</evidence>
<gene>
    <name evidence="3" type="ORF">FB567DRAFT_561085</name>
</gene>